<dbReference type="PANTHER" id="PTHR35218">
    <property type="entry name" value="RNASE H DOMAIN-CONTAINING PROTEIN"/>
    <property type="match status" value="1"/>
</dbReference>
<dbReference type="InterPro" id="IPR036691">
    <property type="entry name" value="Endo/exonu/phosph_ase_sf"/>
</dbReference>
<evidence type="ECO:0000313" key="3">
    <source>
        <dbReference type="Proteomes" id="UP000075243"/>
    </source>
</evidence>
<dbReference type="OMA" id="HERFIHY"/>
<dbReference type="Proteomes" id="UP000075243">
    <property type="component" value="Unassembled WGS sequence"/>
</dbReference>
<dbReference type="AlphaFoldDB" id="A0A151REA8"/>
<accession>A0A151REA8</accession>
<evidence type="ECO:0000313" key="2">
    <source>
        <dbReference type="EMBL" id="KYP40886.1"/>
    </source>
</evidence>
<dbReference type="GO" id="GO:0003824">
    <property type="term" value="F:catalytic activity"/>
    <property type="evidence" value="ECO:0007669"/>
    <property type="project" value="InterPro"/>
</dbReference>
<dbReference type="PANTHER" id="PTHR35218:SF7">
    <property type="entry name" value="ENDONUCLEASE_EXONUCLEASE_PHOSPHATASE"/>
    <property type="match status" value="1"/>
</dbReference>
<protein>
    <recommendedName>
        <fullName evidence="1">Endonuclease/exonuclease/phosphatase domain-containing protein</fullName>
    </recommendedName>
</protein>
<organism evidence="2 3">
    <name type="scientific">Cajanus cajan</name>
    <name type="common">Pigeon pea</name>
    <name type="synonym">Cajanus indicus</name>
    <dbReference type="NCBI Taxonomy" id="3821"/>
    <lineage>
        <taxon>Eukaryota</taxon>
        <taxon>Viridiplantae</taxon>
        <taxon>Streptophyta</taxon>
        <taxon>Embryophyta</taxon>
        <taxon>Tracheophyta</taxon>
        <taxon>Spermatophyta</taxon>
        <taxon>Magnoliopsida</taxon>
        <taxon>eudicotyledons</taxon>
        <taxon>Gunneridae</taxon>
        <taxon>Pentapetalae</taxon>
        <taxon>rosids</taxon>
        <taxon>fabids</taxon>
        <taxon>Fabales</taxon>
        <taxon>Fabaceae</taxon>
        <taxon>Papilionoideae</taxon>
        <taxon>50 kb inversion clade</taxon>
        <taxon>NPAAA clade</taxon>
        <taxon>indigoferoid/millettioid clade</taxon>
        <taxon>Phaseoleae</taxon>
        <taxon>Cajanus</taxon>
    </lineage>
</organism>
<keyword evidence="3" id="KW-1185">Reference proteome</keyword>
<gene>
    <name evidence="2" type="ORF">KK1_037774</name>
</gene>
<dbReference type="InterPro" id="IPR005135">
    <property type="entry name" value="Endo/exonuclease/phosphatase"/>
</dbReference>
<proteinExistence type="predicted"/>
<evidence type="ECO:0000259" key="1">
    <source>
        <dbReference type="Pfam" id="PF03372"/>
    </source>
</evidence>
<dbReference type="Gramene" id="C.cajan_35522.t">
    <property type="protein sequence ID" value="C.cajan_35522.t"/>
    <property type="gene ID" value="C.cajan_35522"/>
</dbReference>
<feature type="non-terminal residue" evidence="2">
    <location>
        <position position="1"/>
    </location>
</feature>
<dbReference type="SUPFAM" id="SSF56219">
    <property type="entry name" value="DNase I-like"/>
    <property type="match status" value="1"/>
</dbReference>
<reference evidence="2" key="1">
    <citation type="journal article" date="2012" name="Nat. Biotechnol.">
        <title>Draft genome sequence of pigeonpea (Cajanus cajan), an orphan legume crop of resource-poor farmers.</title>
        <authorList>
            <person name="Varshney R.K."/>
            <person name="Chen W."/>
            <person name="Li Y."/>
            <person name="Bharti A.K."/>
            <person name="Saxena R.K."/>
            <person name="Schlueter J.A."/>
            <person name="Donoghue M.T."/>
            <person name="Azam S."/>
            <person name="Fan G."/>
            <person name="Whaley A.M."/>
            <person name="Farmer A.D."/>
            <person name="Sheridan J."/>
            <person name="Iwata A."/>
            <person name="Tuteja R."/>
            <person name="Penmetsa R.V."/>
            <person name="Wu W."/>
            <person name="Upadhyaya H.D."/>
            <person name="Yang S.P."/>
            <person name="Shah T."/>
            <person name="Saxena K.B."/>
            <person name="Michael T."/>
            <person name="McCombie W.R."/>
            <person name="Yang B."/>
            <person name="Zhang G."/>
            <person name="Yang H."/>
            <person name="Wang J."/>
            <person name="Spillane C."/>
            <person name="Cook D.R."/>
            <person name="May G.D."/>
            <person name="Xu X."/>
            <person name="Jackson S.A."/>
        </authorList>
    </citation>
    <scope>NUCLEOTIDE SEQUENCE [LARGE SCALE GENOMIC DNA]</scope>
</reference>
<feature type="domain" description="Endonuclease/exonuclease/phosphatase" evidence="1">
    <location>
        <begin position="112"/>
        <end position="250"/>
    </location>
</feature>
<dbReference type="Gene3D" id="3.60.10.10">
    <property type="entry name" value="Endonuclease/exonuclease/phosphatase"/>
    <property type="match status" value="1"/>
</dbReference>
<dbReference type="EMBL" id="KQ483808">
    <property type="protein sequence ID" value="KYP40886.1"/>
    <property type="molecule type" value="Genomic_DNA"/>
</dbReference>
<dbReference type="Pfam" id="PF03372">
    <property type="entry name" value="Exo_endo_phos"/>
    <property type="match status" value="1"/>
</dbReference>
<sequence length="340" mass="38340">KLQGGFDMVDVGFSFYVVKFDLPQDKEHVIGGGTWMVFYHYLAIRPWVPDFIASEVKLESTLVWIRFPCLGMEYYDESILLALATAAGTSVKVVIRTIDASRGRFARDFTILSWNVRGFASTRSRNHMREIINHFHPTMIFLFETHTSSSGSSGFWNRQGYKMVSAEEATGHSRGIWVLVKKGMEDIVECVDTMPRCVTLKFSRGSHSWYGTAIYGSPNFALRKNLWLHLKNLRSTLHLPWMLIGDFNDTLLPSEQRGGVFSKVCASLFAEGLNACNLIDLEFFSSNFTWQRRCVGGMMIAKILASRVADLSLTNLLTQSKVYQPNQAVSSLLSSSSARP</sequence>
<name>A0A151REA8_CAJCA</name>